<evidence type="ECO:0000313" key="2">
    <source>
        <dbReference type="Proteomes" id="UP001597176"/>
    </source>
</evidence>
<sequence>MVESFRPEVDSWSSLGRCNQRIARSKGFEGGQGWFWSDPTIYDDFVTRIEADALAILRPLDTTRKCLEFARTRPATIGHLGPQWHLITCIVLGELDEAREIWAGIGRYYRKGTMTEDPSWQIMYDRYCLVGDPLMADDRAALAGLLHRWEAENIVGSPLEPYWRSELFPLEEDAGRAP</sequence>
<reference evidence="2" key="1">
    <citation type="journal article" date="2019" name="Int. J. Syst. Evol. Microbiol.">
        <title>The Global Catalogue of Microorganisms (GCM) 10K type strain sequencing project: providing services to taxonomists for standard genome sequencing and annotation.</title>
        <authorList>
            <consortium name="The Broad Institute Genomics Platform"/>
            <consortium name="The Broad Institute Genome Sequencing Center for Infectious Disease"/>
            <person name="Wu L."/>
            <person name="Ma J."/>
        </authorList>
    </citation>
    <scope>NUCLEOTIDE SEQUENCE [LARGE SCALE GENOMIC DNA]</scope>
    <source>
        <strain evidence="2">CCUG 56108</strain>
    </source>
</reference>
<name>A0ABW3X5N0_9HYPH</name>
<gene>
    <name evidence="1" type="ORF">ACFQ4G_20665</name>
</gene>
<comment type="caution">
    <text evidence="1">The sequence shown here is derived from an EMBL/GenBank/DDBJ whole genome shotgun (WGS) entry which is preliminary data.</text>
</comment>
<protein>
    <submittedName>
        <fullName evidence="1">Uncharacterized protein</fullName>
    </submittedName>
</protein>
<organism evidence="1 2">
    <name type="scientific">Methylobacterium marchantiae</name>
    <dbReference type="NCBI Taxonomy" id="600331"/>
    <lineage>
        <taxon>Bacteria</taxon>
        <taxon>Pseudomonadati</taxon>
        <taxon>Pseudomonadota</taxon>
        <taxon>Alphaproteobacteria</taxon>
        <taxon>Hyphomicrobiales</taxon>
        <taxon>Methylobacteriaceae</taxon>
        <taxon>Methylobacterium</taxon>
    </lineage>
</organism>
<proteinExistence type="predicted"/>
<accession>A0ABW3X5N0</accession>
<keyword evidence="2" id="KW-1185">Reference proteome</keyword>
<evidence type="ECO:0000313" key="1">
    <source>
        <dbReference type="EMBL" id="MFD1303984.1"/>
    </source>
</evidence>
<dbReference type="Proteomes" id="UP001597176">
    <property type="component" value="Unassembled WGS sequence"/>
</dbReference>
<dbReference type="EMBL" id="JBHTND010000046">
    <property type="protein sequence ID" value="MFD1303984.1"/>
    <property type="molecule type" value="Genomic_DNA"/>
</dbReference>